<dbReference type="PANTHER" id="PTHR47036:SF1">
    <property type="entry name" value="COBALT-FACTOR III C(17)-METHYLTRANSFERASE-RELATED"/>
    <property type="match status" value="1"/>
</dbReference>
<comment type="caution">
    <text evidence="2">The sequence shown here is derived from an EMBL/GenBank/DDBJ whole genome shotgun (WGS) entry which is preliminary data.</text>
</comment>
<evidence type="ECO:0000313" key="3">
    <source>
        <dbReference type="Proteomes" id="UP001595767"/>
    </source>
</evidence>
<proteinExistence type="predicted"/>
<protein>
    <submittedName>
        <fullName evidence="2">Cobalamin biosynthesis protein</fullName>
    </submittedName>
</protein>
<accession>A0ABV8L8W6</accession>
<feature type="domain" description="CobE/GbiG C-terminal" evidence="1">
    <location>
        <begin position="20"/>
        <end position="135"/>
    </location>
</feature>
<dbReference type="EMBL" id="JBHSBA010000007">
    <property type="protein sequence ID" value="MFC4126618.1"/>
    <property type="molecule type" value="Genomic_DNA"/>
</dbReference>
<dbReference type="InterPro" id="IPR002750">
    <property type="entry name" value="CobE/GbiG_C"/>
</dbReference>
<sequence>MPDPTVEGTCPDTGPMPERVVIGIGVRPDVPACRIVAAVRASAGDRVVVCLATLDRRATDPGIRAAATELGVPVRGYPAVELARVEVDYSSDRTAAAVGTPSVAEAAARRAGADEWGAGDIRCARTVIDGVVVALVRRRWAGQGA</sequence>
<gene>
    <name evidence="2" type="ORF">ACFOW8_16895</name>
</gene>
<reference evidence="3" key="1">
    <citation type="journal article" date="2019" name="Int. J. Syst. Evol. Microbiol.">
        <title>The Global Catalogue of Microorganisms (GCM) 10K type strain sequencing project: providing services to taxonomists for standard genome sequencing and annotation.</title>
        <authorList>
            <consortium name="The Broad Institute Genomics Platform"/>
            <consortium name="The Broad Institute Genome Sequencing Center for Infectious Disease"/>
            <person name="Wu L."/>
            <person name="Ma J."/>
        </authorList>
    </citation>
    <scope>NUCLEOTIDE SEQUENCE [LARGE SCALE GENOMIC DNA]</scope>
    <source>
        <strain evidence="3">CGMCC 4.7204</strain>
    </source>
</reference>
<evidence type="ECO:0000313" key="2">
    <source>
        <dbReference type="EMBL" id="MFC4126618.1"/>
    </source>
</evidence>
<dbReference type="SUPFAM" id="SSF159664">
    <property type="entry name" value="CobE/GbiG C-terminal domain-like"/>
    <property type="match status" value="1"/>
</dbReference>
<dbReference type="PANTHER" id="PTHR47036">
    <property type="entry name" value="COBALT-FACTOR III C(17)-METHYLTRANSFERASE-RELATED"/>
    <property type="match status" value="1"/>
</dbReference>
<dbReference type="InterPro" id="IPR036518">
    <property type="entry name" value="CobE/GbiG_C_sf"/>
</dbReference>
<name>A0ABV8L8W6_9NOCA</name>
<evidence type="ECO:0000259" key="1">
    <source>
        <dbReference type="Pfam" id="PF01890"/>
    </source>
</evidence>
<dbReference type="Gene3D" id="3.30.420.180">
    <property type="entry name" value="CobE/GbiG C-terminal domain"/>
    <property type="match status" value="1"/>
</dbReference>
<dbReference type="Proteomes" id="UP001595767">
    <property type="component" value="Unassembled WGS sequence"/>
</dbReference>
<keyword evidence="3" id="KW-1185">Reference proteome</keyword>
<dbReference type="InterPro" id="IPR051810">
    <property type="entry name" value="Precorrin_MeTrfase"/>
</dbReference>
<dbReference type="Pfam" id="PF01890">
    <property type="entry name" value="CbiG_C"/>
    <property type="match status" value="1"/>
</dbReference>
<dbReference type="RefSeq" id="WP_378551575.1">
    <property type="nucleotide sequence ID" value="NZ_JBHSBA010000007.1"/>
</dbReference>
<organism evidence="2 3">
    <name type="scientific">Nocardia rhizosphaerae</name>
    <dbReference type="NCBI Taxonomy" id="1691571"/>
    <lineage>
        <taxon>Bacteria</taxon>
        <taxon>Bacillati</taxon>
        <taxon>Actinomycetota</taxon>
        <taxon>Actinomycetes</taxon>
        <taxon>Mycobacteriales</taxon>
        <taxon>Nocardiaceae</taxon>
        <taxon>Nocardia</taxon>
    </lineage>
</organism>